<evidence type="ECO:0000313" key="12">
    <source>
        <dbReference type="EMBL" id="GME74337.1"/>
    </source>
</evidence>
<evidence type="ECO:0000256" key="2">
    <source>
        <dbReference type="ARBA" id="ARBA00022884"/>
    </source>
</evidence>
<evidence type="ECO:0000313" key="13">
    <source>
        <dbReference type="Proteomes" id="UP001165120"/>
    </source>
</evidence>
<dbReference type="SUPFAM" id="SSF54768">
    <property type="entry name" value="dsRNA-binding domain-like"/>
    <property type="match status" value="1"/>
</dbReference>
<dbReference type="InterPro" id="IPR044443">
    <property type="entry name" value="Ribosomal_mL44_DSRM_fung"/>
</dbReference>
<evidence type="ECO:0000256" key="1">
    <source>
        <dbReference type="ARBA" id="ARBA00004173"/>
    </source>
</evidence>
<keyword evidence="5" id="KW-0687">Ribonucleoprotein</keyword>
<proteinExistence type="inferred from homology"/>
<protein>
    <recommendedName>
        <fullName evidence="7">Large ribosomal subunit protein mL44</fullName>
    </recommendedName>
</protein>
<feature type="domain" description="DRBM" evidence="10">
    <location>
        <begin position="297"/>
        <end position="367"/>
    </location>
</feature>
<sequence length="393" mass="44600">MSNLIRLSNRSLKKNISNIRTISTSPLYLNESNSSLSQSSPLNTHNKQQSELKRGNFNKSKDSLYSYNIANNQTLPESNFNISESDSLNFNKYSKLNFKDKISNEDAKKIPSLLALHARLNLSKNFEHSTLVRCLTCKSKDLTLPDNFGLSLFGSNLLSFYTTEYLLSIYPRLPLKALKASIESYIGDLPLYDVAKNWGIEEDTTTNLEKYLSKEPKLLKFGRLRYDKELIKVETGITKFKSFDTSISKQKAFSSSVRSIIASIYIYDGESAAKEFIYNHILLQRKLDIESLFHFDEPGKLLNKLLKRENLEPATIRLMSETGRLSSHPIFIIGVFSGENLLAEGQGNSLKEARIRGCVNALKSYYLYRPLDPKVPSDDVKNALFVDSGESFF</sequence>
<dbReference type="CDD" id="cd19873">
    <property type="entry name" value="DSRM_MRPL3_like"/>
    <property type="match status" value="1"/>
</dbReference>
<evidence type="ECO:0000259" key="11">
    <source>
        <dbReference type="PROSITE" id="PS50142"/>
    </source>
</evidence>
<feature type="domain" description="RNase III" evidence="11">
    <location>
        <begin position="113"/>
        <end position="269"/>
    </location>
</feature>
<dbReference type="GO" id="GO:0004525">
    <property type="term" value="F:ribonuclease III activity"/>
    <property type="evidence" value="ECO:0007669"/>
    <property type="project" value="InterPro"/>
</dbReference>
<dbReference type="Gene3D" id="1.10.1520.10">
    <property type="entry name" value="Ribonuclease III domain"/>
    <property type="match status" value="1"/>
</dbReference>
<evidence type="ECO:0000256" key="6">
    <source>
        <dbReference type="ARBA" id="ARBA00024034"/>
    </source>
</evidence>
<accession>A0A9W6T4C5</accession>
<comment type="caution">
    <text evidence="12">The sequence shown here is derived from an EMBL/GenBank/DDBJ whole genome shotgun (WGS) entry which is preliminary data.</text>
</comment>
<keyword evidence="4" id="KW-0496">Mitochondrion</keyword>
<dbReference type="AlphaFoldDB" id="A0A9W6T4C5"/>
<dbReference type="PROSITE" id="PS50137">
    <property type="entry name" value="DS_RBD"/>
    <property type="match status" value="1"/>
</dbReference>
<dbReference type="GO" id="GO:0003725">
    <property type="term" value="F:double-stranded RNA binding"/>
    <property type="evidence" value="ECO:0007669"/>
    <property type="project" value="InterPro"/>
</dbReference>
<dbReference type="PROSITE" id="PS50142">
    <property type="entry name" value="RNASE_3_2"/>
    <property type="match status" value="1"/>
</dbReference>
<keyword evidence="3" id="KW-0689">Ribosomal protein</keyword>
<feature type="compositionally biased region" description="Low complexity" evidence="9">
    <location>
        <begin position="33"/>
        <end position="43"/>
    </location>
</feature>
<evidence type="ECO:0000256" key="3">
    <source>
        <dbReference type="ARBA" id="ARBA00022980"/>
    </source>
</evidence>
<feature type="region of interest" description="Disordered" evidence="9">
    <location>
        <begin position="33"/>
        <end position="59"/>
    </location>
</feature>
<dbReference type="EMBL" id="BSXN01001749">
    <property type="protein sequence ID" value="GME74337.1"/>
    <property type="molecule type" value="Genomic_DNA"/>
</dbReference>
<dbReference type="InterPro" id="IPR036389">
    <property type="entry name" value="RNase_III_sf"/>
</dbReference>
<comment type="similarity">
    <text evidence="6">Belongs to the ribonuclease III family. Mitochondrion-specific ribosomal protein mL44 subfamily.</text>
</comment>
<evidence type="ECO:0000259" key="10">
    <source>
        <dbReference type="PROSITE" id="PS50137"/>
    </source>
</evidence>
<evidence type="ECO:0000256" key="8">
    <source>
        <dbReference type="PROSITE-ProRule" id="PRU00266"/>
    </source>
</evidence>
<dbReference type="InterPro" id="IPR044444">
    <property type="entry name" value="Ribosomal_mL44_DSRM_metazoa"/>
</dbReference>
<evidence type="ECO:0000256" key="4">
    <source>
        <dbReference type="ARBA" id="ARBA00023128"/>
    </source>
</evidence>
<keyword evidence="2 8" id="KW-0694">RNA-binding</keyword>
<organism evidence="12 13">
    <name type="scientific">Candida boidinii</name>
    <name type="common">Yeast</name>
    <dbReference type="NCBI Taxonomy" id="5477"/>
    <lineage>
        <taxon>Eukaryota</taxon>
        <taxon>Fungi</taxon>
        <taxon>Dikarya</taxon>
        <taxon>Ascomycota</taxon>
        <taxon>Saccharomycotina</taxon>
        <taxon>Pichiomycetes</taxon>
        <taxon>Pichiales</taxon>
        <taxon>Pichiaceae</taxon>
        <taxon>Ogataea</taxon>
        <taxon>Ogataea/Candida clade</taxon>
    </lineage>
</organism>
<evidence type="ECO:0000256" key="5">
    <source>
        <dbReference type="ARBA" id="ARBA00023274"/>
    </source>
</evidence>
<keyword evidence="13" id="KW-1185">Reference proteome</keyword>
<dbReference type="SMART" id="SM00535">
    <property type="entry name" value="RIBOc"/>
    <property type="match status" value="1"/>
</dbReference>
<gene>
    <name evidence="12" type="ORF">Cboi02_000438100</name>
</gene>
<dbReference type="SUPFAM" id="SSF69065">
    <property type="entry name" value="RNase III domain-like"/>
    <property type="match status" value="1"/>
</dbReference>
<dbReference type="InterPro" id="IPR014720">
    <property type="entry name" value="dsRBD_dom"/>
</dbReference>
<dbReference type="GO" id="GO:0006396">
    <property type="term" value="P:RNA processing"/>
    <property type="evidence" value="ECO:0007669"/>
    <property type="project" value="InterPro"/>
</dbReference>
<name>A0A9W6T4C5_CANBO</name>
<dbReference type="Gene3D" id="3.30.160.20">
    <property type="match status" value="1"/>
</dbReference>
<dbReference type="Proteomes" id="UP001165120">
    <property type="component" value="Unassembled WGS sequence"/>
</dbReference>
<reference evidence="12" key="1">
    <citation type="submission" date="2023-04" db="EMBL/GenBank/DDBJ databases">
        <title>Candida boidinii NBRC 10035.</title>
        <authorList>
            <person name="Ichikawa N."/>
            <person name="Sato H."/>
            <person name="Tonouchi N."/>
        </authorList>
    </citation>
    <scope>NUCLEOTIDE SEQUENCE</scope>
    <source>
        <strain evidence="12">NBRC 10035</strain>
    </source>
</reference>
<evidence type="ECO:0000256" key="9">
    <source>
        <dbReference type="SAM" id="MobiDB-lite"/>
    </source>
</evidence>
<evidence type="ECO:0000256" key="7">
    <source>
        <dbReference type="ARBA" id="ARBA00035187"/>
    </source>
</evidence>
<feature type="compositionally biased region" description="Basic and acidic residues" evidence="9">
    <location>
        <begin position="48"/>
        <end position="59"/>
    </location>
</feature>
<dbReference type="InterPro" id="IPR000999">
    <property type="entry name" value="RNase_III_dom"/>
</dbReference>
<dbReference type="Pfam" id="PF22892">
    <property type="entry name" value="DSRM_MRPL44"/>
    <property type="match status" value="1"/>
</dbReference>
<comment type="subcellular location">
    <subcellularLocation>
        <location evidence="1">Mitochondrion</location>
    </subcellularLocation>
</comment>